<dbReference type="InterPro" id="IPR036265">
    <property type="entry name" value="HIT-like_sf"/>
</dbReference>
<keyword evidence="7" id="KW-1185">Reference proteome</keyword>
<feature type="region of interest" description="Disordered" evidence="4">
    <location>
        <begin position="125"/>
        <end position="197"/>
    </location>
</feature>
<dbReference type="Proteomes" id="UP000245942">
    <property type="component" value="Unassembled WGS sequence"/>
</dbReference>
<dbReference type="PROSITE" id="PS51084">
    <property type="entry name" value="HIT_2"/>
    <property type="match status" value="1"/>
</dbReference>
<dbReference type="InterPro" id="IPR001310">
    <property type="entry name" value="Histidine_triad_HIT"/>
</dbReference>
<dbReference type="PANTHER" id="PTHR46648:SF1">
    <property type="entry name" value="ADENOSINE 5'-MONOPHOSPHORAMIDASE HNT1"/>
    <property type="match status" value="1"/>
</dbReference>
<feature type="compositionally biased region" description="Basic and acidic residues" evidence="4">
    <location>
        <begin position="176"/>
        <end position="197"/>
    </location>
</feature>
<dbReference type="EMBL" id="KZ819338">
    <property type="protein sequence ID" value="PWN18091.1"/>
    <property type="molecule type" value="Genomic_DNA"/>
</dbReference>
<accession>A0A316U0P4</accession>
<dbReference type="GO" id="GO:0003824">
    <property type="term" value="F:catalytic activity"/>
    <property type="evidence" value="ECO:0007669"/>
    <property type="project" value="InterPro"/>
</dbReference>
<feature type="short sequence motif" description="Histidine triad motif" evidence="2 3">
    <location>
        <begin position="116"/>
        <end position="120"/>
    </location>
</feature>
<evidence type="ECO:0000256" key="1">
    <source>
        <dbReference type="PIRSR" id="PIRSR601310-1"/>
    </source>
</evidence>
<reference evidence="6 7" key="1">
    <citation type="journal article" date="2018" name="Mol. Biol. Evol.">
        <title>Broad Genomic Sampling Reveals a Smut Pathogenic Ancestry of the Fungal Clade Ustilaginomycotina.</title>
        <authorList>
            <person name="Kijpornyongpan T."/>
            <person name="Mondo S.J."/>
            <person name="Barry K."/>
            <person name="Sandor L."/>
            <person name="Lee J."/>
            <person name="Lipzen A."/>
            <person name="Pangilinan J."/>
            <person name="LaButti K."/>
            <person name="Hainaut M."/>
            <person name="Henrissat B."/>
            <person name="Grigoriev I.V."/>
            <person name="Spatafora J.W."/>
            <person name="Aime M.C."/>
        </authorList>
    </citation>
    <scope>NUCLEOTIDE SEQUENCE [LARGE SCALE GENOMIC DNA]</scope>
    <source>
        <strain evidence="6 7">MCA 4718</strain>
    </source>
</reference>
<evidence type="ECO:0000313" key="7">
    <source>
        <dbReference type="Proteomes" id="UP000245942"/>
    </source>
</evidence>
<dbReference type="OrthoDB" id="672793at2759"/>
<dbReference type="RefSeq" id="XP_025345251.1">
    <property type="nucleotide sequence ID" value="XM_025490515.1"/>
</dbReference>
<dbReference type="Gene3D" id="3.30.428.10">
    <property type="entry name" value="HIT-like"/>
    <property type="match status" value="1"/>
</dbReference>
<evidence type="ECO:0000256" key="4">
    <source>
        <dbReference type="SAM" id="MobiDB-lite"/>
    </source>
</evidence>
<feature type="domain" description="HIT" evidence="5">
    <location>
        <begin position="26"/>
        <end position="133"/>
    </location>
</feature>
<dbReference type="Pfam" id="PF01230">
    <property type="entry name" value="HIT"/>
    <property type="match status" value="1"/>
</dbReference>
<evidence type="ECO:0000259" key="5">
    <source>
        <dbReference type="PROSITE" id="PS51084"/>
    </source>
</evidence>
<dbReference type="InterPro" id="IPR011146">
    <property type="entry name" value="HIT-like"/>
</dbReference>
<dbReference type="AlphaFoldDB" id="A0A316U0P4"/>
<evidence type="ECO:0000313" key="6">
    <source>
        <dbReference type="EMBL" id="PWN18091.1"/>
    </source>
</evidence>
<name>A0A316U0P4_9BASI</name>
<dbReference type="SUPFAM" id="SSF54197">
    <property type="entry name" value="HIT-like"/>
    <property type="match status" value="1"/>
</dbReference>
<sequence length="197" mass="21425">MTSHTLGAFRNPTLEEQSQAQQSECTFCQIASGSIPAHTVYEDAQTLAFLDILPIRKGHTLVVPKRHIGTLGEMDDGSAESVARTLVKVTRGVGRAMGDDRLQAITNQGYAQIVPHVHFHIVPAPPIPGAASSSTSSKMTSSSKTQSQSQRKPNALSLFGHGREELDDDEAVELAGRIREGIRQTEQERQSREKAKL</sequence>
<evidence type="ECO:0000256" key="3">
    <source>
        <dbReference type="PROSITE-ProRule" id="PRU00464"/>
    </source>
</evidence>
<dbReference type="GO" id="GO:0009117">
    <property type="term" value="P:nucleotide metabolic process"/>
    <property type="evidence" value="ECO:0007669"/>
    <property type="project" value="TreeGrafter"/>
</dbReference>
<feature type="compositionally biased region" description="Low complexity" evidence="4">
    <location>
        <begin position="132"/>
        <end position="152"/>
    </location>
</feature>
<feature type="active site" description="Tele-AMP-histidine intermediate" evidence="1">
    <location>
        <position position="118"/>
    </location>
</feature>
<dbReference type="PRINTS" id="PR00332">
    <property type="entry name" value="HISTRIAD"/>
</dbReference>
<organism evidence="6 7">
    <name type="scientific">Pseudomicrostroma glucosiphilum</name>
    <dbReference type="NCBI Taxonomy" id="1684307"/>
    <lineage>
        <taxon>Eukaryota</taxon>
        <taxon>Fungi</taxon>
        <taxon>Dikarya</taxon>
        <taxon>Basidiomycota</taxon>
        <taxon>Ustilaginomycotina</taxon>
        <taxon>Exobasidiomycetes</taxon>
        <taxon>Microstromatales</taxon>
        <taxon>Microstromatales incertae sedis</taxon>
        <taxon>Pseudomicrostroma</taxon>
    </lineage>
</organism>
<protein>
    <submittedName>
        <fullName evidence="6">HIT-like protein</fullName>
    </submittedName>
</protein>
<gene>
    <name evidence="6" type="ORF">BCV69DRAFT_253387</name>
</gene>
<evidence type="ECO:0000256" key="2">
    <source>
        <dbReference type="PIRSR" id="PIRSR601310-3"/>
    </source>
</evidence>
<dbReference type="STRING" id="1684307.A0A316U0P4"/>
<proteinExistence type="predicted"/>
<dbReference type="GeneID" id="37012249"/>
<dbReference type="PANTHER" id="PTHR46648">
    <property type="entry name" value="HIT FAMILY PROTEIN 1"/>
    <property type="match status" value="1"/>
</dbReference>